<protein>
    <submittedName>
        <fullName evidence="4">Uncharacterized protein</fullName>
    </submittedName>
</protein>
<evidence type="ECO:0000313" key="5">
    <source>
        <dbReference type="Proteomes" id="UP000092124"/>
    </source>
</evidence>
<feature type="compositionally biased region" description="Pro residues" evidence="3">
    <location>
        <begin position="459"/>
        <end position="470"/>
    </location>
</feature>
<accession>A0A1A6FUJ7</accession>
<feature type="region of interest" description="Disordered" evidence="3">
    <location>
        <begin position="396"/>
        <end position="516"/>
    </location>
</feature>
<dbReference type="STRING" id="56216.A0A1A6FUJ7"/>
<keyword evidence="1 2" id="KW-0175">Coiled coil</keyword>
<feature type="coiled-coil region" evidence="2">
    <location>
        <begin position="293"/>
        <end position="361"/>
    </location>
</feature>
<feature type="region of interest" description="Disordered" evidence="3">
    <location>
        <begin position="1"/>
        <end position="22"/>
    </location>
</feature>
<name>A0A1A6FUJ7_NEOLE</name>
<dbReference type="GO" id="GO:0005789">
    <property type="term" value="C:endoplasmic reticulum membrane"/>
    <property type="evidence" value="ECO:0007669"/>
    <property type="project" value="TreeGrafter"/>
</dbReference>
<gene>
    <name evidence="4" type="ORF">A6R68_11245</name>
</gene>
<sequence length="567" mass="64758">YEGLESSLKEASFDKESTEAQSLKATYENLARSKSELEDEILLLEKELEEERAKHSEQDDLVKTTVRISEINKERLMGTIKDALDENAELQESHEQLSQGAEVMNEKVNELNKQKVKFEESNVQAEQDLQDKDNQIKSLEESLLKMKVWTDVFGEDIADDGNLDWEVKSDLENDARLGDQPKGALKRLIHAVKLNASLKALEGERNQIYTQLSEVDKTTEDLTERIRSWESEQASLQSEITQFENEKQKLQQKLQVMTELYQENEMKLHRKLTVEENYRLEKEKKLCKVKERISYAAEELETCRQRAKDLEEELERTIHSYQGQLVARTCERNLNDLRKENAHNRQKLTEAELKLERLEKDPFALDVPNTAFGRGPRGPENLLDHQMNTERGELSCDRLSGAPRAPSDKSLSPPWEQDRRMMAPPPDGPVSSEKQSNRNDTKDDRGNSKVPDSPGRGFVPPPGPPVPPVDPRSQFMGRACPFPPPPPRNIYGAPPDYFSPPNDFPGPPRLPFPGRNVYPPRGFPPYIPPRAGFFPRPPHPESRRELPPDLIPPSKEPAAEPPETQET</sequence>
<dbReference type="Proteomes" id="UP000092124">
    <property type="component" value="Unassembled WGS sequence"/>
</dbReference>
<dbReference type="GO" id="GO:0006888">
    <property type="term" value="P:endoplasmic reticulum to Golgi vesicle-mediated transport"/>
    <property type="evidence" value="ECO:0007669"/>
    <property type="project" value="TreeGrafter"/>
</dbReference>
<dbReference type="PANTHER" id="PTHR23158:SF38">
    <property type="entry name" value="MELANOMA INHIBITORY ACTIVITY PROTEIN 2"/>
    <property type="match status" value="1"/>
</dbReference>
<evidence type="ECO:0000313" key="4">
    <source>
        <dbReference type="EMBL" id="OBS57631.1"/>
    </source>
</evidence>
<feature type="coiled-coil region" evidence="2">
    <location>
        <begin position="212"/>
        <end position="267"/>
    </location>
</feature>
<dbReference type="GO" id="GO:0070971">
    <property type="term" value="C:endoplasmic reticulum exit site"/>
    <property type="evidence" value="ECO:0007669"/>
    <property type="project" value="TreeGrafter"/>
</dbReference>
<feature type="compositionally biased region" description="Pro residues" evidence="3">
    <location>
        <begin position="502"/>
        <end position="511"/>
    </location>
</feature>
<evidence type="ECO:0000256" key="2">
    <source>
        <dbReference type="SAM" id="Coils"/>
    </source>
</evidence>
<dbReference type="EMBL" id="LZPO01117038">
    <property type="protein sequence ID" value="OBS57631.1"/>
    <property type="molecule type" value="Genomic_DNA"/>
</dbReference>
<dbReference type="PANTHER" id="PTHR23158">
    <property type="entry name" value="MELANOMA INHIBITORY ACTIVITY-RELATED"/>
    <property type="match status" value="1"/>
</dbReference>
<dbReference type="AlphaFoldDB" id="A0A1A6FUJ7"/>
<evidence type="ECO:0000256" key="1">
    <source>
        <dbReference type="ARBA" id="ARBA00023054"/>
    </source>
</evidence>
<dbReference type="GO" id="GO:0009306">
    <property type="term" value="P:protein secretion"/>
    <property type="evidence" value="ECO:0007669"/>
    <property type="project" value="TreeGrafter"/>
</dbReference>
<evidence type="ECO:0000256" key="3">
    <source>
        <dbReference type="SAM" id="MobiDB-lite"/>
    </source>
</evidence>
<feature type="compositionally biased region" description="Basic and acidic residues" evidence="3">
    <location>
        <begin position="435"/>
        <end position="447"/>
    </location>
</feature>
<feature type="region of interest" description="Disordered" evidence="3">
    <location>
        <begin position="528"/>
        <end position="567"/>
    </location>
</feature>
<feature type="non-terminal residue" evidence="4">
    <location>
        <position position="1"/>
    </location>
</feature>
<dbReference type="OrthoDB" id="3548878at2759"/>
<proteinExistence type="predicted"/>
<organism evidence="4 5">
    <name type="scientific">Neotoma lepida</name>
    <name type="common">Desert woodrat</name>
    <dbReference type="NCBI Taxonomy" id="56216"/>
    <lineage>
        <taxon>Eukaryota</taxon>
        <taxon>Metazoa</taxon>
        <taxon>Chordata</taxon>
        <taxon>Craniata</taxon>
        <taxon>Vertebrata</taxon>
        <taxon>Euteleostomi</taxon>
        <taxon>Mammalia</taxon>
        <taxon>Eutheria</taxon>
        <taxon>Euarchontoglires</taxon>
        <taxon>Glires</taxon>
        <taxon>Rodentia</taxon>
        <taxon>Myomorpha</taxon>
        <taxon>Muroidea</taxon>
        <taxon>Cricetidae</taxon>
        <taxon>Neotominae</taxon>
        <taxon>Neotoma</taxon>
    </lineage>
</organism>
<feature type="compositionally biased region" description="Basic and acidic residues" evidence="3">
    <location>
        <begin position="7"/>
        <end position="18"/>
    </location>
</feature>
<dbReference type="GO" id="GO:0035459">
    <property type="term" value="P:vesicle cargo loading"/>
    <property type="evidence" value="ECO:0007669"/>
    <property type="project" value="TreeGrafter"/>
</dbReference>
<keyword evidence="5" id="KW-1185">Reference proteome</keyword>
<comment type="caution">
    <text evidence="4">The sequence shown here is derived from an EMBL/GenBank/DDBJ whole genome shotgun (WGS) entry which is preliminary data.</text>
</comment>
<feature type="compositionally biased region" description="Basic and acidic residues" evidence="3">
    <location>
        <begin position="538"/>
        <end position="547"/>
    </location>
</feature>
<reference evidence="4 5" key="1">
    <citation type="submission" date="2016-06" db="EMBL/GenBank/DDBJ databases">
        <title>The Draft Genome Sequence and Annotation of the Desert Woodrat Neotoma lepida.</title>
        <authorList>
            <person name="Campbell M."/>
            <person name="Oakeson K.F."/>
            <person name="Yandell M."/>
            <person name="Halpert J.R."/>
            <person name="Dearing D."/>
        </authorList>
    </citation>
    <scope>NUCLEOTIDE SEQUENCE [LARGE SCALE GENOMIC DNA]</scope>
    <source>
        <strain evidence="4">417</strain>
        <tissue evidence="4">Liver</tissue>
    </source>
</reference>
<dbReference type="InterPro" id="IPR051500">
    <property type="entry name" value="cTAGE_MIA/OTOR"/>
</dbReference>